<keyword evidence="2" id="KW-1185">Reference proteome</keyword>
<dbReference type="AlphaFoldDB" id="A0A834WZL1"/>
<evidence type="ECO:0000313" key="1">
    <source>
        <dbReference type="EMBL" id="KAF7835416.1"/>
    </source>
</evidence>
<dbReference type="Proteomes" id="UP000634136">
    <property type="component" value="Unassembled WGS sequence"/>
</dbReference>
<proteinExistence type="predicted"/>
<gene>
    <name evidence="1" type="ORF">G2W53_010275</name>
</gene>
<comment type="caution">
    <text evidence="1">The sequence shown here is derived from an EMBL/GenBank/DDBJ whole genome shotgun (WGS) entry which is preliminary data.</text>
</comment>
<evidence type="ECO:0000313" key="2">
    <source>
        <dbReference type="Proteomes" id="UP000634136"/>
    </source>
</evidence>
<dbReference type="EMBL" id="JAAIUW010000004">
    <property type="protein sequence ID" value="KAF7835416.1"/>
    <property type="molecule type" value="Genomic_DNA"/>
</dbReference>
<name>A0A834WZL1_9FABA</name>
<accession>A0A834WZL1</accession>
<sequence length="32" mass="3794">MWVRCTLRLLEEQATDLGKGEDEERAKRCNEN</sequence>
<protein>
    <submittedName>
        <fullName evidence="1">Uncharacterized protein</fullName>
    </submittedName>
</protein>
<organism evidence="1 2">
    <name type="scientific">Senna tora</name>
    <dbReference type="NCBI Taxonomy" id="362788"/>
    <lineage>
        <taxon>Eukaryota</taxon>
        <taxon>Viridiplantae</taxon>
        <taxon>Streptophyta</taxon>
        <taxon>Embryophyta</taxon>
        <taxon>Tracheophyta</taxon>
        <taxon>Spermatophyta</taxon>
        <taxon>Magnoliopsida</taxon>
        <taxon>eudicotyledons</taxon>
        <taxon>Gunneridae</taxon>
        <taxon>Pentapetalae</taxon>
        <taxon>rosids</taxon>
        <taxon>fabids</taxon>
        <taxon>Fabales</taxon>
        <taxon>Fabaceae</taxon>
        <taxon>Caesalpinioideae</taxon>
        <taxon>Cassia clade</taxon>
        <taxon>Senna</taxon>
    </lineage>
</organism>
<reference evidence="1" key="1">
    <citation type="submission" date="2020-09" db="EMBL/GenBank/DDBJ databases">
        <title>Genome-Enabled Discovery of Anthraquinone Biosynthesis in Senna tora.</title>
        <authorList>
            <person name="Kang S.-H."/>
            <person name="Pandey R.P."/>
            <person name="Lee C.-M."/>
            <person name="Sim J.-S."/>
            <person name="Jeong J.-T."/>
            <person name="Choi B.-S."/>
            <person name="Jung M."/>
            <person name="Ginzburg D."/>
            <person name="Zhao K."/>
            <person name="Won S.Y."/>
            <person name="Oh T.-J."/>
            <person name="Yu Y."/>
            <person name="Kim N.-H."/>
            <person name="Lee O.R."/>
            <person name="Lee T.-H."/>
            <person name="Bashyal P."/>
            <person name="Kim T.-S."/>
            <person name="Lee W.-H."/>
            <person name="Kawkins C."/>
            <person name="Kim C.-K."/>
            <person name="Kim J.S."/>
            <person name="Ahn B.O."/>
            <person name="Rhee S.Y."/>
            <person name="Sohng J.K."/>
        </authorList>
    </citation>
    <scope>NUCLEOTIDE SEQUENCE</scope>
    <source>
        <tissue evidence="1">Leaf</tissue>
    </source>
</reference>